<dbReference type="RefSeq" id="WP_156195288.1">
    <property type="nucleotide sequence ID" value="NZ_QTZN02000012.1"/>
</dbReference>
<dbReference type="Proteomes" id="UP000462449">
    <property type="component" value="Unassembled WGS sequence"/>
</dbReference>
<evidence type="ECO:0000313" key="2">
    <source>
        <dbReference type="EMBL" id="MUP37532.1"/>
    </source>
</evidence>
<dbReference type="OrthoDB" id="894278at2"/>
<gene>
    <name evidence="3" type="ORF">DWB62_006860</name>
    <name evidence="2" type="ORF">GNY23_06860</name>
</gene>
<dbReference type="AlphaFoldDB" id="A0A7M4D4F3"/>
<keyword evidence="1" id="KW-1133">Transmembrane helix</keyword>
<dbReference type="EMBL" id="QTZN02000012">
    <property type="protein sequence ID" value="MVB06737.1"/>
    <property type="molecule type" value="Genomic_DNA"/>
</dbReference>
<dbReference type="PROSITE" id="PS51257">
    <property type="entry name" value="PROKAR_LIPOPROTEIN"/>
    <property type="match status" value="1"/>
</dbReference>
<feature type="transmembrane region" description="Helical" evidence="1">
    <location>
        <begin position="128"/>
        <end position="144"/>
    </location>
</feature>
<evidence type="ECO:0000313" key="5">
    <source>
        <dbReference type="Proteomes" id="UP000462449"/>
    </source>
</evidence>
<feature type="transmembrane region" description="Helical" evidence="1">
    <location>
        <begin position="12"/>
        <end position="29"/>
    </location>
</feature>
<evidence type="ECO:0000313" key="4">
    <source>
        <dbReference type="Proteomes" id="UP000285951"/>
    </source>
</evidence>
<sequence length="151" mass="17976">MKTYFPHYFKRIGILFVFIAIILSCIGGVDDFRRGFNGISNNQVPNYSQVQDDFKPYFTKEEAQPWIYGSLFLSIAGFVLYLFSKEKIEDEFYQQLRAKCLTQALLFTWLFTGFIYIVLPAYELDGFYILQLHLIFYTILYVYNKRYAYSE</sequence>
<keyword evidence="1" id="KW-0812">Transmembrane</keyword>
<reference evidence="3 4" key="1">
    <citation type="submission" date="2019-11" db="EMBL/GenBank/DDBJ databases">
        <title>Draft genome sequence of Labilibaculum sp. strain SYP isolated from Black Sea.</title>
        <authorList>
            <person name="Yadav S."/>
            <person name="Villanueva L."/>
        </authorList>
    </citation>
    <scope>NUCLEOTIDE SEQUENCE [LARGE SCALE GENOMIC DNA]</scope>
    <source>
        <strain evidence="3 4">44</strain>
    </source>
</reference>
<comment type="caution">
    <text evidence="2">The sequence shown here is derived from an EMBL/GenBank/DDBJ whole genome shotgun (WGS) entry which is preliminary data.</text>
</comment>
<keyword evidence="4" id="KW-1185">Reference proteome</keyword>
<dbReference type="Proteomes" id="UP000285951">
    <property type="component" value="Unassembled WGS sequence"/>
</dbReference>
<feature type="transmembrane region" description="Helical" evidence="1">
    <location>
        <begin position="104"/>
        <end position="122"/>
    </location>
</feature>
<evidence type="ECO:0000313" key="3">
    <source>
        <dbReference type="EMBL" id="MVB06737.1"/>
    </source>
</evidence>
<evidence type="ECO:0008006" key="6">
    <source>
        <dbReference type="Google" id="ProtNLM"/>
    </source>
</evidence>
<feature type="transmembrane region" description="Helical" evidence="1">
    <location>
        <begin position="66"/>
        <end position="83"/>
    </location>
</feature>
<accession>A0A7M4D4F3</accession>
<dbReference type="EMBL" id="WOTW01000012">
    <property type="protein sequence ID" value="MUP37532.1"/>
    <property type="molecule type" value="Genomic_DNA"/>
</dbReference>
<keyword evidence="1" id="KW-0472">Membrane</keyword>
<proteinExistence type="predicted"/>
<protein>
    <recommendedName>
        <fullName evidence="6">Lipoprotein</fullName>
    </recommendedName>
</protein>
<reference evidence="2 5" key="2">
    <citation type="submission" date="2019-12" db="EMBL/GenBank/DDBJ databases">
        <title>Draft genome sequence of Labilibaculum sp. strain 44 isolated from deep waters of Black Sea.</title>
        <authorList>
            <person name="Yadav S."/>
            <person name="Villanueva L."/>
        </authorList>
    </citation>
    <scope>NUCLEOTIDE SEQUENCE [LARGE SCALE GENOMIC DNA]</scope>
    <source>
        <strain evidence="2 5">44</strain>
    </source>
</reference>
<evidence type="ECO:0000256" key="1">
    <source>
        <dbReference type="SAM" id="Phobius"/>
    </source>
</evidence>
<organism evidence="2 5">
    <name type="scientific">Labilibaculum euxinus</name>
    <dbReference type="NCBI Taxonomy" id="2686357"/>
    <lineage>
        <taxon>Bacteria</taxon>
        <taxon>Pseudomonadati</taxon>
        <taxon>Bacteroidota</taxon>
        <taxon>Bacteroidia</taxon>
        <taxon>Marinilabiliales</taxon>
        <taxon>Marinifilaceae</taxon>
        <taxon>Labilibaculum</taxon>
    </lineage>
</organism>
<name>A0A7M4D4F3_9BACT</name>